<dbReference type="NCBIfam" id="TIGR01354">
    <property type="entry name" value="cyt_deam_tetra"/>
    <property type="match status" value="1"/>
</dbReference>
<sequence>MRFSAVCLQKGLPRCFRPLKIQKGVTDMTNLTLEEKKELIRMALAAREKAYVPYSDFMVGAALRARDGRIFTGCNVENAAFTPTSCAERTALFKAVAEGVTEFTDIAVVGSRRGEVNEQITSPCGVCRQALFEFGGPELNVIMAKTPEDFIERSMDELLPFGFGPSNVAGNRAVK</sequence>
<feature type="active site" description="Proton donor" evidence="12">
    <location>
        <position position="88"/>
    </location>
</feature>
<evidence type="ECO:0000256" key="7">
    <source>
        <dbReference type="ARBA" id="ARBA00022801"/>
    </source>
</evidence>
<evidence type="ECO:0000256" key="9">
    <source>
        <dbReference type="ARBA" id="ARBA00032005"/>
    </source>
</evidence>
<dbReference type="PANTHER" id="PTHR11644:SF2">
    <property type="entry name" value="CYTIDINE DEAMINASE"/>
    <property type="match status" value="1"/>
</dbReference>
<evidence type="ECO:0000256" key="5">
    <source>
        <dbReference type="ARBA" id="ARBA00018266"/>
    </source>
</evidence>
<evidence type="ECO:0000256" key="13">
    <source>
        <dbReference type="PIRSR" id="PIRSR606262-3"/>
    </source>
</evidence>
<dbReference type="PANTHER" id="PTHR11644">
    <property type="entry name" value="CYTIDINE DEAMINASE"/>
    <property type="match status" value="1"/>
</dbReference>
<feature type="binding site" evidence="13">
    <location>
        <position position="86"/>
    </location>
    <ligand>
        <name>Zn(2+)</name>
        <dbReference type="ChEBI" id="CHEBI:29105"/>
        <note>catalytic</note>
    </ligand>
</feature>
<dbReference type="CDD" id="cd01283">
    <property type="entry name" value="cytidine_deaminase"/>
    <property type="match status" value="1"/>
</dbReference>
<dbReference type="InterPro" id="IPR016193">
    <property type="entry name" value="Cytidine_deaminase-like"/>
</dbReference>
<gene>
    <name evidence="16" type="ORF">WF834_05425</name>
</gene>
<dbReference type="NCBIfam" id="NF004064">
    <property type="entry name" value="PRK05578.1"/>
    <property type="match status" value="1"/>
</dbReference>
<evidence type="ECO:0000313" key="16">
    <source>
        <dbReference type="EMBL" id="MEJ5195623.1"/>
    </source>
</evidence>
<evidence type="ECO:0000256" key="10">
    <source>
        <dbReference type="ARBA" id="ARBA00049252"/>
    </source>
</evidence>
<evidence type="ECO:0000256" key="2">
    <source>
        <dbReference type="ARBA" id="ARBA00003949"/>
    </source>
</evidence>
<dbReference type="AlphaFoldDB" id="A0AB35Y777"/>
<dbReference type="InterPro" id="IPR050202">
    <property type="entry name" value="Cyt/Deoxycyt_deaminase"/>
</dbReference>
<accession>A0AB35Y777</accession>
<dbReference type="GO" id="GO:0005829">
    <property type="term" value="C:cytosol"/>
    <property type="evidence" value="ECO:0007669"/>
    <property type="project" value="TreeGrafter"/>
</dbReference>
<feature type="binding site" evidence="13">
    <location>
        <position position="124"/>
    </location>
    <ligand>
        <name>Zn(2+)</name>
        <dbReference type="ChEBI" id="CHEBI:29105"/>
        <note>catalytic</note>
    </ligand>
</feature>
<comment type="function">
    <text evidence="2 14">This enzyme scavenges exogenous and endogenous cytidine and 2'-deoxycytidine for UMP synthesis.</text>
</comment>
<dbReference type="Gene3D" id="3.40.140.10">
    <property type="entry name" value="Cytidine Deaminase, domain 2"/>
    <property type="match status" value="1"/>
</dbReference>
<dbReference type="GO" id="GO:0008270">
    <property type="term" value="F:zinc ion binding"/>
    <property type="evidence" value="ECO:0007669"/>
    <property type="project" value="UniProtKB-UniRule"/>
</dbReference>
<evidence type="ECO:0000313" key="17">
    <source>
        <dbReference type="Proteomes" id="UP001373196"/>
    </source>
</evidence>
<dbReference type="EC" id="3.5.4.5" evidence="4 14"/>
<dbReference type="GO" id="GO:0004126">
    <property type="term" value="F:cytidine deaminase activity"/>
    <property type="evidence" value="ECO:0007669"/>
    <property type="project" value="UniProtKB-UniRule"/>
</dbReference>
<proteinExistence type="inferred from homology"/>
<dbReference type="PROSITE" id="PS00903">
    <property type="entry name" value="CYT_DCMP_DEAMINASES_1"/>
    <property type="match status" value="1"/>
</dbReference>
<dbReference type="GO" id="GO:0072527">
    <property type="term" value="P:pyrimidine-containing compound metabolic process"/>
    <property type="evidence" value="ECO:0007669"/>
    <property type="project" value="UniProtKB-ARBA"/>
</dbReference>
<dbReference type="InterPro" id="IPR016192">
    <property type="entry name" value="APOBEC/CMP_deaminase_Zn-bd"/>
</dbReference>
<keyword evidence="8 13" id="KW-0862">Zinc</keyword>
<evidence type="ECO:0000256" key="14">
    <source>
        <dbReference type="RuleBase" id="RU364006"/>
    </source>
</evidence>
<dbReference type="Proteomes" id="UP001373196">
    <property type="component" value="Unassembled WGS sequence"/>
</dbReference>
<dbReference type="EMBL" id="JBBFGL010000004">
    <property type="protein sequence ID" value="MEJ5195623.1"/>
    <property type="molecule type" value="Genomic_DNA"/>
</dbReference>
<comment type="catalytic activity">
    <reaction evidence="10 14">
        <text>2'-deoxycytidine + H2O + H(+) = 2'-deoxyuridine + NH4(+)</text>
        <dbReference type="Rhea" id="RHEA:13433"/>
        <dbReference type="ChEBI" id="CHEBI:15377"/>
        <dbReference type="ChEBI" id="CHEBI:15378"/>
        <dbReference type="ChEBI" id="CHEBI:15698"/>
        <dbReference type="ChEBI" id="CHEBI:16450"/>
        <dbReference type="ChEBI" id="CHEBI:28938"/>
        <dbReference type="EC" id="3.5.4.5"/>
    </reaction>
</comment>
<dbReference type="GO" id="GO:0042802">
    <property type="term" value="F:identical protein binding"/>
    <property type="evidence" value="ECO:0007669"/>
    <property type="project" value="UniProtKB-ARBA"/>
</dbReference>
<evidence type="ECO:0000256" key="8">
    <source>
        <dbReference type="ARBA" id="ARBA00022833"/>
    </source>
</evidence>
<feature type="binding site" evidence="13">
    <location>
        <position position="127"/>
    </location>
    <ligand>
        <name>Zn(2+)</name>
        <dbReference type="ChEBI" id="CHEBI:29105"/>
        <note>catalytic</note>
    </ligand>
</feature>
<comment type="cofactor">
    <cofactor evidence="1 13 14">
        <name>Zn(2+)</name>
        <dbReference type="ChEBI" id="CHEBI:29105"/>
    </cofactor>
</comment>
<comment type="catalytic activity">
    <reaction evidence="11 14">
        <text>cytidine + H2O + H(+) = uridine + NH4(+)</text>
        <dbReference type="Rhea" id="RHEA:16069"/>
        <dbReference type="ChEBI" id="CHEBI:15377"/>
        <dbReference type="ChEBI" id="CHEBI:15378"/>
        <dbReference type="ChEBI" id="CHEBI:16704"/>
        <dbReference type="ChEBI" id="CHEBI:17562"/>
        <dbReference type="ChEBI" id="CHEBI:28938"/>
        <dbReference type="EC" id="3.5.4.5"/>
    </reaction>
</comment>
<reference evidence="16" key="1">
    <citation type="submission" date="2024-03" db="EMBL/GenBank/DDBJ databases">
        <authorList>
            <person name="Plomp N."/>
            <person name="Harmsen H.J."/>
        </authorList>
    </citation>
    <scope>NUCLEOTIDE SEQUENCE</scope>
    <source>
        <strain evidence="16">HTF-128</strain>
    </source>
</reference>
<keyword evidence="6 13" id="KW-0479">Metal-binding</keyword>
<evidence type="ECO:0000256" key="1">
    <source>
        <dbReference type="ARBA" id="ARBA00001947"/>
    </source>
</evidence>
<dbReference type="SUPFAM" id="SSF53927">
    <property type="entry name" value="Cytidine deaminase-like"/>
    <property type="match status" value="1"/>
</dbReference>
<name>A0AB35Y777_9FIRM</name>
<dbReference type="Pfam" id="PF00383">
    <property type="entry name" value="dCMP_cyt_deam_1"/>
    <property type="match status" value="1"/>
</dbReference>
<evidence type="ECO:0000259" key="15">
    <source>
        <dbReference type="PROSITE" id="PS51747"/>
    </source>
</evidence>
<protein>
    <recommendedName>
        <fullName evidence="5 14">Cytidine deaminase</fullName>
        <ecNumber evidence="4 14">3.5.4.5</ecNumber>
    </recommendedName>
    <alternativeName>
        <fullName evidence="9 14">Cytidine aminohydrolase</fullName>
    </alternativeName>
</protein>
<dbReference type="InterPro" id="IPR006262">
    <property type="entry name" value="Cyt_deam_tetra"/>
</dbReference>
<organism evidence="16 17">
    <name type="scientific">Faecalibacterium wellingii</name>
    <dbReference type="NCBI Taxonomy" id="2929491"/>
    <lineage>
        <taxon>Bacteria</taxon>
        <taxon>Bacillati</taxon>
        <taxon>Bacillota</taxon>
        <taxon>Clostridia</taxon>
        <taxon>Eubacteriales</taxon>
        <taxon>Oscillospiraceae</taxon>
        <taxon>Faecalibacterium</taxon>
    </lineage>
</organism>
<evidence type="ECO:0000256" key="11">
    <source>
        <dbReference type="ARBA" id="ARBA00049558"/>
    </source>
</evidence>
<evidence type="ECO:0000256" key="4">
    <source>
        <dbReference type="ARBA" id="ARBA00012783"/>
    </source>
</evidence>
<dbReference type="InterPro" id="IPR002125">
    <property type="entry name" value="CMP_dCMP_dom"/>
</dbReference>
<feature type="domain" description="CMP/dCMP-type deaminase" evidence="15">
    <location>
        <begin position="34"/>
        <end position="166"/>
    </location>
</feature>
<comment type="similarity">
    <text evidence="3 14">Belongs to the cytidine and deoxycytidylate deaminase family.</text>
</comment>
<comment type="caution">
    <text evidence="16">The sequence shown here is derived from an EMBL/GenBank/DDBJ whole genome shotgun (WGS) entry which is preliminary data.</text>
</comment>
<dbReference type="FunFam" id="3.40.140.10:FF:000008">
    <property type="entry name" value="Cytidine deaminase"/>
    <property type="match status" value="1"/>
</dbReference>
<keyword evidence="7 14" id="KW-0378">Hydrolase</keyword>
<dbReference type="PROSITE" id="PS51747">
    <property type="entry name" value="CYT_DCMP_DEAMINASES_2"/>
    <property type="match status" value="1"/>
</dbReference>
<evidence type="ECO:0000256" key="6">
    <source>
        <dbReference type="ARBA" id="ARBA00022723"/>
    </source>
</evidence>
<evidence type="ECO:0000256" key="3">
    <source>
        <dbReference type="ARBA" id="ARBA00006576"/>
    </source>
</evidence>
<dbReference type="GO" id="GO:0055086">
    <property type="term" value="P:nucleobase-containing small molecule metabolic process"/>
    <property type="evidence" value="ECO:0007669"/>
    <property type="project" value="UniProtKB-ARBA"/>
</dbReference>
<evidence type="ECO:0000256" key="12">
    <source>
        <dbReference type="PIRSR" id="PIRSR606262-1"/>
    </source>
</evidence>